<proteinExistence type="predicted"/>
<evidence type="ECO:0000256" key="1">
    <source>
        <dbReference type="SAM" id="MobiDB-lite"/>
    </source>
</evidence>
<gene>
    <name evidence="3" type="ORF">SUNI508_08159</name>
</gene>
<keyword evidence="2" id="KW-0812">Transmembrane</keyword>
<feature type="region of interest" description="Disordered" evidence="1">
    <location>
        <begin position="1"/>
        <end position="25"/>
    </location>
</feature>
<dbReference type="EMBL" id="JARVKF010000385">
    <property type="protein sequence ID" value="KAK9418432.1"/>
    <property type="molecule type" value="Genomic_DNA"/>
</dbReference>
<accession>A0ABR2UUS8</accession>
<feature type="transmembrane region" description="Helical" evidence="2">
    <location>
        <begin position="484"/>
        <end position="506"/>
    </location>
</feature>
<keyword evidence="4" id="KW-1185">Reference proteome</keyword>
<dbReference type="Proteomes" id="UP001408356">
    <property type="component" value="Unassembled WGS sequence"/>
</dbReference>
<name>A0ABR2UUS8_9PEZI</name>
<comment type="caution">
    <text evidence="3">The sequence shown here is derived from an EMBL/GenBank/DDBJ whole genome shotgun (WGS) entry which is preliminary data.</text>
</comment>
<organism evidence="3 4">
    <name type="scientific">Seiridium unicorne</name>
    <dbReference type="NCBI Taxonomy" id="138068"/>
    <lineage>
        <taxon>Eukaryota</taxon>
        <taxon>Fungi</taxon>
        <taxon>Dikarya</taxon>
        <taxon>Ascomycota</taxon>
        <taxon>Pezizomycotina</taxon>
        <taxon>Sordariomycetes</taxon>
        <taxon>Xylariomycetidae</taxon>
        <taxon>Amphisphaeriales</taxon>
        <taxon>Sporocadaceae</taxon>
        <taxon>Seiridium</taxon>
    </lineage>
</organism>
<reference evidence="3 4" key="1">
    <citation type="journal article" date="2024" name="J. Plant Pathol.">
        <title>Sequence and assembly of the genome of Seiridium unicorne, isolate CBS 538.82, causal agent of cypress canker disease.</title>
        <authorList>
            <person name="Scali E."/>
            <person name="Rocca G.D."/>
            <person name="Danti R."/>
            <person name="Garbelotto M."/>
            <person name="Barberini S."/>
            <person name="Baroncelli R."/>
            <person name="Emiliani G."/>
        </authorList>
    </citation>
    <scope>NUCLEOTIDE SEQUENCE [LARGE SCALE GENOMIC DNA]</scope>
    <source>
        <strain evidence="3 4">BM-138-508</strain>
    </source>
</reference>
<keyword evidence="2" id="KW-0472">Membrane</keyword>
<keyword evidence="2" id="KW-1133">Transmembrane helix</keyword>
<sequence length="584" mass="64053">MSTAIPQAGDCETTQFNSETRREEGIGKPTRGQYVDFLDVAAVFLSTACLAASVVIISPSFDYAGDLGVNKQIIALGVLLGIMNQCVQRVLPYLFILIEARYGHSTLQNYEGLFRSSPFTSRLDIVWRVLLIMLRILPIALSVCYKQFIGGVAQTSLQDTTRFYSPTAPPGLQGSIGQDYENFVLGKRNAIFANASIPFMFDTTDNIEFPAHLASNPEVYGFNTILLSNTSAAAIDAPVTSRVLELQQGLGAGISMLLTADVRGTVAQYNFTTGDEAYWNQTYNVSSYAQYSLYNDYYILILQEGVATSDAPISFNGSWTLIGTLDSSIVSENGTGIESTARKFITTAMRFDVKRHQCRATWRLTRSSIELTSGTCDPIGLAPVYQYYDNCQLSLAPNLGRSLADNLGAFATVRNSSHWRVATHAVLLAHGYQSIVAAAEGYVPIQPEGYIWNETNVKTLYNETYTSQEHIEMEIPTLRADGSLYFILALQPTMTVLALCAIVGLFRVPISRGFGPIALLAGVDRNSLDLLSGASYSGQLKKPVSVSIDVCQSRPEHDGKAERVEYRIGMHGTNGSIKRRKVYE</sequence>
<evidence type="ECO:0000313" key="4">
    <source>
        <dbReference type="Proteomes" id="UP001408356"/>
    </source>
</evidence>
<evidence type="ECO:0000313" key="3">
    <source>
        <dbReference type="EMBL" id="KAK9418432.1"/>
    </source>
</evidence>
<protein>
    <submittedName>
        <fullName evidence="3">Uncharacterized protein</fullName>
    </submittedName>
</protein>
<evidence type="ECO:0000256" key="2">
    <source>
        <dbReference type="SAM" id="Phobius"/>
    </source>
</evidence>